<organism evidence="13 14">
    <name type="scientific">Laccaria amethystina LaAM-08-1</name>
    <dbReference type="NCBI Taxonomy" id="1095629"/>
    <lineage>
        <taxon>Eukaryota</taxon>
        <taxon>Fungi</taxon>
        <taxon>Dikarya</taxon>
        <taxon>Basidiomycota</taxon>
        <taxon>Agaricomycotina</taxon>
        <taxon>Agaricomycetes</taxon>
        <taxon>Agaricomycetidae</taxon>
        <taxon>Agaricales</taxon>
        <taxon>Agaricineae</taxon>
        <taxon>Hydnangiaceae</taxon>
        <taxon>Laccaria</taxon>
    </lineage>
</organism>
<evidence type="ECO:0000256" key="5">
    <source>
        <dbReference type="ARBA" id="ARBA00022737"/>
    </source>
</evidence>
<dbReference type="InterPro" id="IPR011989">
    <property type="entry name" value="ARM-like"/>
</dbReference>
<dbReference type="OrthoDB" id="951172at2759"/>
<evidence type="ECO:0000256" key="3">
    <source>
        <dbReference type="ARBA" id="ARBA00022448"/>
    </source>
</evidence>
<dbReference type="Proteomes" id="UP000054477">
    <property type="component" value="Unassembled WGS sequence"/>
</dbReference>
<accession>A0A0C9WN98</accession>
<feature type="repeat" description="HEAT" evidence="9">
    <location>
        <begin position="440"/>
        <end position="478"/>
    </location>
</feature>
<dbReference type="Pfam" id="PF13513">
    <property type="entry name" value="HEAT_EZ"/>
    <property type="match status" value="1"/>
</dbReference>
<dbReference type="InterPro" id="IPR001494">
    <property type="entry name" value="Importin-beta_N"/>
</dbReference>
<dbReference type="Gene3D" id="1.25.10.10">
    <property type="entry name" value="Leucine-rich Repeat Variant"/>
    <property type="match status" value="2"/>
</dbReference>
<keyword evidence="4" id="KW-0963">Cytoplasm</keyword>
<dbReference type="Pfam" id="PF25574">
    <property type="entry name" value="TPR_IMB1"/>
    <property type="match status" value="1"/>
</dbReference>
<dbReference type="GO" id="GO:0005737">
    <property type="term" value="C:cytoplasm"/>
    <property type="evidence" value="ECO:0007669"/>
    <property type="project" value="UniProtKB-SubCell"/>
</dbReference>
<dbReference type="HOGENOM" id="CLU_008136_1_0_1"/>
<feature type="region of interest" description="Disordered" evidence="10">
    <location>
        <begin position="326"/>
        <end position="361"/>
    </location>
</feature>
<evidence type="ECO:0000259" key="12">
    <source>
        <dbReference type="Pfam" id="PF25574"/>
    </source>
</evidence>
<keyword evidence="6" id="KW-0653">Protein transport</keyword>
<keyword evidence="5" id="KW-0677">Repeat</keyword>
<dbReference type="EMBL" id="KN838658">
    <property type="protein sequence ID" value="KIJ98904.1"/>
    <property type="molecule type" value="Genomic_DNA"/>
</dbReference>
<evidence type="ECO:0008006" key="15">
    <source>
        <dbReference type="Google" id="ProtNLM"/>
    </source>
</evidence>
<evidence type="ECO:0000259" key="11">
    <source>
        <dbReference type="Pfam" id="PF03810"/>
    </source>
</evidence>
<dbReference type="AlphaFoldDB" id="A0A0C9WN98"/>
<evidence type="ECO:0000256" key="2">
    <source>
        <dbReference type="ARBA" id="ARBA00004496"/>
    </source>
</evidence>
<dbReference type="SUPFAM" id="SSF48371">
    <property type="entry name" value="ARM repeat"/>
    <property type="match status" value="1"/>
</dbReference>
<gene>
    <name evidence="13" type="ORF">K443DRAFT_191580</name>
</gene>
<feature type="domain" description="Importin subunit beta-1/Transportin-1-like TPR repeats" evidence="12">
    <location>
        <begin position="487"/>
        <end position="701"/>
    </location>
</feature>
<evidence type="ECO:0000256" key="6">
    <source>
        <dbReference type="ARBA" id="ARBA00022927"/>
    </source>
</evidence>
<evidence type="ECO:0000256" key="10">
    <source>
        <dbReference type="SAM" id="MobiDB-lite"/>
    </source>
</evidence>
<comment type="subcellular location">
    <subcellularLocation>
        <location evidence="2">Cytoplasm</location>
    </subcellularLocation>
    <subcellularLocation>
        <location evidence="1">Nucleus</location>
    </subcellularLocation>
</comment>
<keyword evidence="7" id="KW-0539">Nucleus</keyword>
<dbReference type="InterPro" id="IPR040122">
    <property type="entry name" value="Importin_beta"/>
</dbReference>
<dbReference type="FunFam" id="1.25.10.10:FF:000028">
    <property type="entry name" value="Transportin-1 isoform 1"/>
    <property type="match status" value="1"/>
</dbReference>
<reference evidence="13 14" key="1">
    <citation type="submission" date="2014-04" db="EMBL/GenBank/DDBJ databases">
        <authorList>
            <consortium name="DOE Joint Genome Institute"/>
            <person name="Kuo A."/>
            <person name="Kohler A."/>
            <person name="Nagy L.G."/>
            <person name="Floudas D."/>
            <person name="Copeland A."/>
            <person name="Barry K.W."/>
            <person name="Cichocki N."/>
            <person name="Veneault-Fourrey C."/>
            <person name="LaButti K."/>
            <person name="Lindquist E.A."/>
            <person name="Lipzen A."/>
            <person name="Lundell T."/>
            <person name="Morin E."/>
            <person name="Murat C."/>
            <person name="Sun H."/>
            <person name="Tunlid A."/>
            <person name="Henrissat B."/>
            <person name="Grigoriev I.V."/>
            <person name="Hibbett D.S."/>
            <person name="Martin F."/>
            <person name="Nordberg H.P."/>
            <person name="Cantor M.N."/>
            <person name="Hua S.X."/>
        </authorList>
    </citation>
    <scope>NUCLEOTIDE SEQUENCE [LARGE SCALE GENOMIC DNA]</scope>
    <source>
        <strain evidence="13 14">LaAM-08-1</strain>
    </source>
</reference>
<dbReference type="Pfam" id="PF03810">
    <property type="entry name" value="IBN_N"/>
    <property type="match status" value="1"/>
</dbReference>
<evidence type="ECO:0000256" key="1">
    <source>
        <dbReference type="ARBA" id="ARBA00004123"/>
    </source>
</evidence>
<keyword evidence="3" id="KW-0813">Transport</keyword>
<dbReference type="GO" id="GO:0031981">
    <property type="term" value="C:nuclear lumen"/>
    <property type="evidence" value="ECO:0007669"/>
    <property type="project" value="UniProtKB-ARBA"/>
</dbReference>
<feature type="compositionally biased region" description="Basic and acidic residues" evidence="10">
    <location>
        <begin position="326"/>
        <end position="335"/>
    </location>
</feature>
<name>A0A0C9WN98_9AGAR</name>
<evidence type="ECO:0000313" key="14">
    <source>
        <dbReference type="Proteomes" id="UP000054477"/>
    </source>
</evidence>
<evidence type="ECO:0000256" key="4">
    <source>
        <dbReference type="ARBA" id="ARBA00022490"/>
    </source>
</evidence>
<comment type="similarity">
    <text evidence="8">Belongs to the importin beta family. Importin beta-2 subfamily.</text>
</comment>
<keyword evidence="14" id="KW-1185">Reference proteome</keyword>
<dbReference type="InterPro" id="IPR021133">
    <property type="entry name" value="HEAT_type_2"/>
</dbReference>
<evidence type="ECO:0000256" key="9">
    <source>
        <dbReference type="PROSITE-ProRule" id="PRU00103"/>
    </source>
</evidence>
<dbReference type="GO" id="GO:0031267">
    <property type="term" value="F:small GTPase binding"/>
    <property type="evidence" value="ECO:0007669"/>
    <property type="project" value="InterPro"/>
</dbReference>
<dbReference type="PROSITE" id="PS50077">
    <property type="entry name" value="HEAT_REPEAT"/>
    <property type="match status" value="1"/>
</dbReference>
<evidence type="ECO:0000256" key="7">
    <source>
        <dbReference type="ARBA" id="ARBA00023242"/>
    </source>
</evidence>
<reference evidence="14" key="2">
    <citation type="submission" date="2015-01" db="EMBL/GenBank/DDBJ databases">
        <title>Evolutionary Origins and Diversification of the Mycorrhizal Mutualists.</title>
        <authorList>
            <consortium name="DOE Joint Genome Institute"/>
            <consortium name="Mycorrhizal Genomics Consortium"/>
            <person name="Kohler A."/>
            <person name="Kuo A."/>
            <person name="Nagy L.G."/>
            <person name="Floudas D."/>
            <person name="Copeland A."/>
            <person name="Barry K.W."/>
            <person name="Cichocki N."/>
            <person name="Veneault-Fourrey C."/>
            <person name="LaButti K."/>
            <person name="Lindquist E.A."/>
            <person name="Lipzen A."/>
            <person name="Lundell T."/>
            <person name="Morin E."/>
            <person name="Murat C."/>
            <person name="Riley R."/>
            <person name="Ohm R."/>
            <person name="Sun H."/>
            <person name="Tunlid A."/>
            <person name="Henrissat B."/>
            <person name="Grigoriev I.V."/>
            <person name="Hibbett D.S."/>
            <person name="Martin F."/>
        </authorList>
    </citation>
    <scope>NUCLEOTIDE SEQUENCE [LARGE SCALE GENOMIC DNA]</scope>
    <source>
        <strain evidence="14">LaAM-08-1</strain>
    </source>
</reference>
<dbReference type="PANTHER" id="PTHR10527">
    <property type="entry name" value="IMPORTIN BETA"/>
    <property type="match status" value="1"/>
</dbReference>
<dbReference type="InterPro" id="IPR058584">
    <property type="entry name" value="IMB1_TNPO1-like_TPR"/>
</dbReference>
<feature type="domain" description="Importin N-terminal" evidence="11">
    <location>
        <begin position="33"/>
        <end position="97"/>
    </location>
</feature>
<proteinExistence type="inferred from homology"/>
<dbReference type="InterPro" id="IPR016024">
    <property type="entry name" value="ARM-type_fold"/>
</dbReference>
<dbReference type="STRING" id="1095629.A0A0C9WN98"/>
<sequence length="902" mass="100700">MHPWTPQPAGLQEILQTIHESTATSTAVQRNITQKLNQFTRSPEYIAYLAYILSSMLQEEDRIRTIAGFLLKNNARYILQAPPEVAEFVKAAVLQAFNDPSIMIRNAASQDIVTFLGVLEPKNWPECLQQLVNALDSADLDKQEAAFNALEKACEDYPRKMDVEISGTRPLDYMVPKFLMLSEHPSAKMRSHAVACLSYFVPVNCQSLYVHIDAFIACLFKRASDDDPSVRRHVCQALVLLLAARPEKLMPEMENVAEYMLYSTKDKNENVALEACEFWLTFAEDSELTPYLHPLLEKVAPVLLDCMIYGEDDLLWLEGDAEDAAVPDKETDIKPRHYGGKSHGLERDSNGGEGDAPEAPKQKLSAYDEMSTEWNLRKCAAAALDVLAVRFSAELLNVLLGPLKDKLWSTDWLQRESGILALGAMAEGCIEAIEPHLPTLIPYLINTLNDPKPLVRSITCWTLGRYASWTTQPISDEHKSQYFIPTMEGLLRMVLDGNKRVQEAGCSAFATLEEDAGPELAPYLEPVLRNLVVAFDRYQHKNMLILYDAVGTLADAVGRALQNPAYVDILMPPLTNRWAKLKDDDDDLIPLLECLASVTIAMGQAFLPYAPPVFERCTNIIHTSLLQYQQYQQNPELDEPDKSFLVVALDLLSGLTQGLGMALEPLIRASHPNLLSLLTVCLKHPNAPVRQSAYALVGDMAMGCFMLLRPHMPGIMSELIMQLDPEPKFEFISASNNAAWSVGEVALRYGRDDAEFQQWVNPLIARLVPILLHPKAPRSLHENAAVSIGRIGLMHPALVAPHLAEFAQAWCQALYEIRDNEEKDSAFRGLCVLVQTNPQGIAKSLLWFCNSIVRWNQPSPELNNMFQTLLQGFKAHDAAGWAAQVASFPPAIQERLATRYGV</sequence>
<evidence type="ECO:0000256" key="8">
    <source>
        <dbReference type="ARBA" id="ARBA00038423"/>
    </source>
</evidence>
<protein>
    <recommendedName>
        <fullName evidence="15">ARM repeat-containing protein</fullName>
    </recommendedName>
</protein>
<dbReference type="GO" id="GO:0006606">
    <property type="term" value="P:protein import into nucleus"/>
    <property type="evidence" value="ECO:0007669"/>
    <property type="project" value="InterPro"/>
</dbReference>
<evidence type="ECO:0000313" key="13">
    <source>
        <dbReference type="EMBL" id="KIJ98904.1"/>
    </source>
</evidence>